<organism evidence="1 2">
    <name type="scientific">Perkinsus olseni</name>
    <name type="common">Perkinsus atlanticus</name>
    <dbReference type="NCBI Taxonomy" id="32597"/>
    <lineage>
        <taxon>Eukaryota</taxon>
        <taxon>Sar</taxon>
        <taxon>Alveolata</taxon>
        <taxon>Perkinsozoa</taxon>
        <taxon>Perkinsea</taxon>
        <taxon>Perkinsida</taxon>
        <taxon>Perkinsidae</taxon>
        <taxon>Perkinsus</taxon>
    </lineage>
</organism>
<comment type="caution">
    <text evidence="1">The sequence shown here is derived from an EMBL/GenBank/DDBJ whole genome shotgun (WGS) entry which is preliminary data.</text>
</comment>
<proteinExistence type="predicted"/>
<dbReference type="EMBL" id="JABANO010031314">
    <property type="protein sequence ID" value="KAF4710444.1"/>
    <property type="molecule type" value="Genomic_DNA"/>
</dbReference>
<evidence type="ECO:0000313" key="1">
    <source>
        <dbReference type="EMBL" id="KAF4710444.1"/>
    </source>
</evidence>
<gene>
    <name evidence="1" type="ORF">FOZ63_021801</name>
</gene>
<protein>
    <submittedName>
        <fullName evidence="1">Uncharacterized protein</fullName>
    </submittedName>
</protein>
<accession>A0A7J6QPE1</accession>
<dbReference type="AlphaFoldDB" id="A0A7J6QPE1"/>
<dbReference type="Proteomes" id="UP000553632">
    <property type="component" value="Unassembled WGS sequence"/>
</dbReference>
<evidence type="ECO:0000313" key="2">
    <source>
        <dbReference type="Proteomes" id="UP000553632"/>
    </source>
</evidence>
<name>A0A7J6QPE1_PEROL</name>
<keyword evidence="2" id="KW-1185">Reference proteome</keyword>
<sequence length="54" mass="5584">MGGLSDGSLMILFRGPDHTLRIGLVTSRDLSSAMRGRGGAVTPQIILEAAESDG</sequence>
<reference evidence="1 2" key="1">
    <citation type="submission" date="2020-04" db="EMBL/GenBank/DDBJ databases">
        <title>Perkinsus olseni comparative genomics.</title>
        <authorList>
            <person name="Bogema D.R."/>
        </authorList>
    </citation>
    <scope>NUCLEOTIDE SEQUENCE [LARGE SCALE GENOMIC DNA]</scope>
    <source>
        <strain evidence="1 2">ATCC PRA-207</strain>
    </source>
</reference>